<dbReference type="Pfam" id="PF22953">
    <property type="entry name" value="SpnB_Rossmann"/>
    <property type="match status" value="1"/>
</dbReference>
<dbReference type="InterPro" id="IPR013968">
    <property type="entry name" value="PKS_KR"/>
</dbReference>
<dbReference type="InterPro" id="IPR009081">
    <property type="entry name" value="PP-bd_ACP"/>
</dbReference>
<dbReference type="InterPro" id="IPR049900">
    <property type="entry name" value="PKS_mFAS_DH"/>
</dbReference>
<dbReference type="SUPFAM" id="SSF51735">
    <property type="entry name" value="NAD(P)-binding Rossmann-fold domains"/>
    <property type="match status" value="2"/>
</dbReference>
<keyword evidence="7" id="KW-0012">Acyltransferase</keyword>
<dbReference type="GO" id="GO:0017000">
    <property type="term" value="P:antibiotic biosynthetic process"/>
    <property type="evidence" value="ECO:0007669"/>
    <property type="project" value="UniProtKB-KW"/>
</dbReference>
<keyword evidence="6" id="KW-0511">Multifunctional enzyme</keyword>
<feature type="domain" description="Carrier" evidence="10">
    <location>
        <begin position="1142"/>
        <end position="1220"/>
    </location>
</feature>
<dbReference type="GO" id="GO:0004312">
    <property type="term" value="F:fatty acid synthase activity"/>
    <property type="evidence" value="ECO:0007669"/>
    <property type="project" value="TreeGrafter"/>
</dbReference>
<dbReference type="PROSITE" id="PS52019">
    <property type="entry name" value="PKS_MFAS_DH"/>
    <property type="match status" value="1"/>
</dbReference>
<evidence type="ECO:0000256" key="8">
    <source>
        <dbReference type="PROSITE-ProRule" id="PRU01363"/>
    </source>
</evidence>
<evidence type="ECO:0000256" key="2">
    <source>
        <dbReference type="ARBA" id="ARBA00022450"/>
    </source>
</evidence>
<organism evidence="12 13">
    <name type="scientific">Streptomyces himastatinicus ATCC 53653</name>
    <dbReference type="NCBI Taxonomy" id="457427"/>
    <lineage>
        <taxon>Bacteria</taxon>
        <taxon>Bacillati</taxon>
        <taxon>Actinomycetota</taxon>
        <taxon>Actinomycetes</taxon>
        <taxon>Kitasatosporales</taxon>
        <taxon>Streptomycetaceae</taxon>
        <taxon>Streptomyces</taxon>
        <taxon>Streptomyces violaceusniger group</taxon>
    </lineage>
</organism>
<feature type="active site" description="Proton donor; for dehydratase activity" evidence="8">
    <location>
        <position position="633"/>
    </location>
</feature>
<dbReference type="STRING" id="457427.SSOG_07313"/>
<dbReference type="PROSITE" id="PS00012">
    <property type="entry name" value="PHOSPHOPANTETHEINE"/>
    <property type="match status" value="1"/>
</dbReference>
<dbReference type="Pfam" id="PF08659">
    <property type="entry name" value="KR"/>
    <property type="match status" value="1"/>
</dbReference>
<comment type="pathway">
    <text evidence="1">Antibiotic biosynthesis.</text>
</comment>
<dbReference type="Proteomes" id="UP000003963">
    <property type="component" value="Unassembled WGS sequence"/>
</dbReference>
<evidence type="ECO:0000256" key="1">
    <source>
        <dbReference type="ARBA" id="ARBA00004792"/>
    </source>
</evidence>
<keyword evidence="13" id="KW-1185">Reference proteome</keyword>
<dbReference type="SMART" id="SM00826">
    <property type="entry name" value="PKS_DH"/>
    <property type="match status" value="1"/>
</dbReference>
<keyword evidence="2" id="KW-0596">Phosphopantetheine</keyword>
<sequence>MPVVLSGATETALRDQAERLRHHLENAPDLRPADIGWSATRRTPFRHRAVVVAAERDGLVAGLDALALGPDAPGPVHGAARDTGGRVVFVFPGQGSQWAGMAVELLDASSVFAGRVRECAAALAEFVDWDLEGVLRQVPGEPTLERVDVVQPVSWAVMVSLAALWRSYGVEPAAVLGHSQGEIAAACVAGALSLRDAARVVASRSQAIAKGLAGLGGMMSVALPRGEAESRLKRWEGRLQVAAVNGPSATVIAGEPRALDELLADCESEGVRARRVPVDYASHTSHVERIEDELARVLADVRPARPTVPFFSTVERDWLGEEPVDAGYWYRNLRQTVHFQSAVEELAEQGHDTFIEVSSHPVLVMSVQETLEARGDAAATAVSGTLRRDEGGPDRFLASVAQVWTRGVAVDWTRAFTGLGAFGVELPPYPFQHRRYWLDPAADQPLLGHAVDLAEGSGTVLTERLSPRRRPWLADHRVLGQVVVPGTALLEMALRVGDMVEELTLRTPLVIPERGEAEVQLTAAPPDDAGHRAVRIHGRVLGDTDAAWQLHATGVVGTAASDSAGIVPGQWPPAGTTPLDLTDWYEELAARGLEYGPSFRNLVQVWRDGDDLLAEMALSDEAGPFRMHPALLDAALHPLVLETGPGPVVPFSWAGVRLTRAGASRLRVRISPTGDNRASLTVADDSGVEVLSVGSLTLRPLDARRVDPKLFQVEWRETALPGTPARPGTTVVVPPSAPDADGLPAAAHTTAESVLRDVRMWLEEHQDGSSPLLVTTRRAVAVAPDEDIDLAAATVWGLLRSAQTEHPGRIVLVDSGATGEPPPEQLGRALATGEPQIALRSEVAFVPRLARGSVPAPEPGRPGADPDGTVLITGGTGGLGAAVARHLVARHGVRRLLLVSRRGSAADGADDLVSELTEAGAAVTVAACDVADRVALADVLASVPESAPLRTVVHAAGTLRDGPVLSLTPEHLHAVLSAKADAAWHLHELTRGLDLSAFLMFSSVSATLGLAGQANYAAANAFLDALAHHRHCQGLPAVALGWGLWEQGTGLTSRLADADRQRLARIGLRPLATSDGLALLDLALGADRPHLVPAWLDMSALRDTEPPPLLRGLAPAPAARGRRAREDAKPLRERLSALPERDRELTVRRLVQAETATVLGRSGPGDVLPERGFTDLGFDSLTALELRTRLGTLTGLALTATVTFDHPSPHALAQHLLGRLAPQPLTDGPPAAGSVDPAVLAELDRLEASVTAAADDGLRSAVTTRLWELLATLSPEDDAVDPALDPEVAAAGADELFALIDDELGRP</sequence>
<feature type="region of interest" description="C-terminal hotdog fold" evidence="8">
    <location>
        <begin position="576"/>
        <end position="707"/>
    </location>
</feature>
<dbReference type="Pfam" id="PF00550">
    <property type="entry name" value="PP-binding"/>
    <property type="match status" value="1"/>
</dbReference>
<dbReference type="Pfam" id="PF21089">
    <property type="entry name" value="PKS_DH_N"/>
    <property type="match status" value="1"/>
</dbReference>
<dbReference type="InterPro" id="IPR042104">
    <property type="entry name" value="PKS_dehydratase_sf"/>
</dbReference>
<gene>
    <name evidence="12" type="ORF">SSOG_07313</name>
</gene>
<evidence type="ECO:0000256" key="9">
    <source>
        <dbReference type="SAM" id="MobiDB-lite"/>
    </source>
</evidence>
<evidence type="ECO:0000256" key="4">
    <source>
        <dbReference type="ARBA" id="ARBA00022679"/>
    </source>
</evidence>
<dbReference type="InterPro" id="IPR036736">
    <property type="entry name" value="ACP-like_sf"/>
</dbReference>
<name>D9WIU6_9ACTN</name>
<dbReference type="SMART" id="SM00827">
    <property type="entry name" value="PKS_AT"/>
    <property type="match status" value="1"/>
</dbReference>
<dbReference type="InterPro" id="IPR036291">
    <property type="entry name" value="NAD(P)-bd_dom_sf"/>
</dbReference>
<dbReference type="Gene3D" id="3.10.129.110">
    <property type="entry name" value="Polyketide synthase dehydratase"/>
    <property type="match status" value="1"/>
</dbReference>
<dbReference type="SUPFAM" id="SSF55048">
    <property type="entry name" value="Probable ACP-binding domain of malonyl-CoA ACP transacylase"/>
    <property type="match status" value="1"/>
</dbReference>
<evidence type="ECO:0000256" key="3">
    <source>
        <dbReference type="ARBA" id="ARBA00022553"/>
    </source>
</evidence>
<dbReference type="PANTHER" id="PTHR43775">
    <property type="entry name" value="FATTY ACID SYNTHASE"/>
    <property type="match status" value="1"/>
</dbReference>
<protein>
    <submittedName>
        <fullName evidence="12">Modular polyketide synthase</fullName>
    </submittedName>
</protein>
<dbReference type="SMART" id="SM00822">
    <property type="entry name" value="PKS_KR"/>
    <property type="match status" value="1"/>
</dbReference>
<keyword evidence="4" id="KW-0808">Transferase</keyword>
<evidence type="ECO:0000313" key="13">
    <source>
        <dbReference type="Proteomes" id="UP000003963"/>
    </source>
</evidence>
<dbReference type="FunFam" id="1.10.1200.10:FF:000007">
    <property type="entry name" value="Probable polyketide synthase pks17"/>
    <property type="match status" value="1"/>
</dbReference>
<dbReference type="CDD" id="cd08956">
    <property type="entry name" value="KR_3_FAS_SDR_x"/>
    <property type="match status" value="1"/>
</dbReference>
<dbReference type="InterPro" id="IPR014043">
    <property type="entry name" value="Acyl_transferase_dom"/>
</dbReference>
<dbReference type="SMART" id="SM00823">
    <property type="entry name" value="PKS_PP"/>
    <property type="match status" value="1"/>
</dbReference>
<dbReference type="InterPro" id="IPR006162">
    <property type="entry name" value="Ppantetheine_attach_site"/>
</dbReference>
<dbReference type="InterPro" id="IPR001227">
    <property type="entry name" value="Ac_transferase_dom_sf"/>
</dbReference>
<dbReference type="Gene3D" id="3.40.50.720">
    <property type="entry name" value="NAD(P)-binding Rossmann-like Domain"/>
    <property type="match status" value="1"/>
</dbReference>
<accession>D9WIU6</accession>
<feature type="region of interest" description="N-terminal hotdog fold" evidence="8">
    <location>
        <begin position="444"/>
        <end position="563"/>
    </location>
</feature>
<evidence type="ECO:0000259" key="11">
    <source>
        <dbReference type="PROSITE" id="PS52019"/>
    </source>
</evidence>
<dbReference type="InterPro" id="IPR020807">
    <property type="entry name" value="PKS_DH"/>
</dbReference>
<dbReference type="SUPFAM" id="SSF52151">
    <property type="entry name" value="FabD/lysophospholipase-like"/>
    <property type="match status" value="1"/>
</dbReference>
<dbReference type="InterPro" id="IPR020806">
    <property type="entry name" value="PKS_PP-bd"/>
</dbReference>
<dbReference type="InterPro" id="IPR049552">
    <property type="entry name" value="PKS_DH_N"/>
</dbReference>
<dbReference type="GO" id="GO:0006633">
    <property type="term" value="P:fatty acid biosynthetic process"/>
    <property type="evidence" value="ECO:0007669"/>
    <property type="project" value="TreeGrafter"/>
</dbReference>
<dbReference type="InterPro" id="IPR055123">
    <property type="entry name" value="SpnB-like_Rossmann"/>
</dbReference>
<dbReference type="PANTHER" id="PTHR43775:SF51">
    <property type="entry name" value="INACTIVE PHENOLPHTHIOCEROL SYNTHESIS POLYKETIDE SYNTHASE TYPE I PKS1-RELATED"/>
    <property type="match status" value="1"/>
</dbReference>
<dbReference type="InterPro" id="IPR016036">
    <property type="entry name" value="Malonyl_transacylase_ACP-bd"/>
</dbReference>
<dbReference type="InterPro" id="IPR057326">
    <property type="entry name" value="KR_dom"/>
</dbReference>
<dbReference type="Gene3D" id="3.40.366.10">
    <property type="entry name" value="Malonyl-Coenzyme A Acyl Carrier Protein, domain 2"/>
    <property type="match status" value="1"/>
</dbReference>
<dbReference type="SUPFAM" id="SSF47336">
    <property type="entry name" value="ACP-like"/>
    <property type="match status" value="1"/>
</dbReference>
<dbReference type="InterPro" id="IPR049551">
    <property type="entry name" value="PKS_DH_C"/>
</dbReference>
<dbReference type="Pfam" id="PF00698">
    <property type="entry name" value="Acyl_transf_1"/>
    <property type="match status" value="1"/>
</dbReference>
<dbReference type="Pfam" id="PF22621">
    <property type="entry name" value="CurL-like_PKS_C"/>
    <property type="match status" value="1"/>
</dbReference>
<keyword evidence="3" id="KW-0597">Phosphoprotein</keyword>
<evidence type="ECO:0000313" key="12">
    <source>
        <dbReference type="EMBL" id="EFL27599.1"/>
    </source>
</evidence>
<feature type="domain" description="PKS/mFAS DH" evidence="11">
    <location>
        <begin position="444"/>
        <end position="707"/>
    </location>
</feature>
<dbReference type="Gene3D" id="1.10.1200.10">
    <property type="entry name" value="ACP-like"/>
    <property type="match status" value="1"/>
</dbReference>
<evidence type="ECO:0000259" key="10">
    <source>
        <dbReference type="PROSITE" id="PS50075"/>
    </source>
</evidence>
<reference evidence="12 13" key="1">
    <citation type="submission" date="2009-02" db="EMBL/GenBank/DDBJ databases">
        <title>Annotation of Streptomyces hygroscopicus strain ATCC 53653.</title>
        <authorList>
            <consortium name="The Broad Institute Genome Sequencing Platform"/>
            <consortium name="Broad Institute Microbial Sequencing Center"/>
            <person name="Fischbach M."/>
            <person name="Godfrey P."/>
            <person name="Ward D."/>
            <person name="Young S."/>
            <person name="Zeng Q."/>
            <person name="Koehrsen M."/>
            <person name="Alvarado L."/>
            <person name="Berlin A.M."/>
            <person name="Bochicchio J."/>
            <person name="Borenstein D."/>
            <person name="Chapman S.B."/>
            <person name="Chen Z."/>
            <person name="Engels R."/>
            <person name="Freedman E."/>
            <person name="Gellesch M."/>
            <person name="Goldberg J."/>
            <person name="Griggs A."/>
            <person name="Gujja S."/>
            <person name="Heilman E.R."/>
            <person name="Heiman D.I."/>
            <person name="Hepburn T.A."/>
            <person name="Howarth C."/>
            <person name="Jen D."/>
            <person name="Larson L."/>
            <person name="Lewis B."/>
            <person name="Mehta T."/>
            <person name="Park D."/>
            <person name="Pearson M."/>
            <person name="Richards J."/>
            <person name="Roberts A."/>
            <person name="Saif S."/>
            <person name="Shea T.D."/>
            <person name="Shenoy N."/>
            <person name="Sisk P."/>
            <person name="Stolte C."/>
            <person name="Sykes S.N."/>
            <person name="Thomson T."/>
            <person name="Walk T."/>
            <person name="White J."/>
            <person name="Yandava C."/>
            <person name="Straight P."/>
            <person name="Clardy J."/>
            <person name="Hung D."/>
            <person name="Kolter R."/>
            <person name="Mekalanos J."/>
            <person name="Walker S."/>
            <person name="Walsh C.T."/>
            <person name="Wieland-Brown L.C."/>
            <person name="Haas B."/>
            <person name="Nusbaum C."/>
            <person name="Birren B."/>
        </authorList>
    </citation>
    <scope>NUCLEOTIDE SEQUENCE [LARGE SCALE GENOMIC DNA]</scope>
    <source>
        <strain evidence="12 13">ATCC 53653</strain>
    </source>
</reference>
<feature type="region of interest" description="Disordered" evidence="9">
    <location>
        <begin position="1107"/>
        <end position="1128"/>
    </location>
</feature>
<evidence type="ECO:0000256" key="6">
    <source>
        <dbReference type="ARBA" id="ARBA00023268"/>
    </source>
</evidence>
<dbReference type="SMART" id="SM01294">
    <property type="entry name" value="PKS_PP_betabranch"/>
    <property type="match status" value="1"/>
</dbReference>
<feature type="compositionally biased region" description="Low complexity" evidence="9">
    <location>
        <begin position="1110"/>
        <end position="1119"/>
    </location>
</feature>
<dbReference type="EMBL" id="GG657754">
    <property type="protein sequence ID" value="EFL27599.1"/>
    <property type="molecule type" value="Genomic_DNA"/>
</dbReference>
<dbReference type="InterPro" id="IPR050091">
    <property type="entry name" value="PKS_NRPS_Biosynth_Enz"/>
</dbReference>
<evidence type="ECO:0000256" key="5">
    <source>
        <dbReference type="ARBA" id="ARBA00023194"/>
    </source>
</evidence>
<feature type="active site" description="Proton acceptor; for dehydratase activity" evidence="8">
    <location>
        <position position="476"/>
    </location>
</feature>
<dbReference type="GO" id="GO:0031177">
    <property type="term" value="F:phosphopantetheine binding"/>
    <property type="evidence" value="ECO:0007669"/>
    <property type="project" value="InterPro"/>
</dbReference>
<dbReference type="HOGENOM" id="CLU_000022_35_5_11"/>
<proteinExistence type="predicted"/>
<evidence type="ECO:0000256" key="7">
    <source>
        <dbReference type="ARBA" id="ARBA00023315"/>
    </source>
</evidence>
<dbReference type="Pfam" id="PF14765">
    <property type="entry name" value="PS-DH"/>
    <property type="match status" value="1"/>
</dbReference>
<dbReference type="InterPro" id="IPR016035">
    <property type="entry name" value="Acyl_Trfase/lysoPLipase"/>
</dbReference>
<keyword evidence="5" id="KW-0045">Antibiotic biosynthesis</keyword>
<dbReference type="PROSITE" id="PS50075">
    <property type="entry name" value="CARRIER"/>
    <property type="match status" value="1"/>
</dbReference>
<dbReference type="FunFam" id="3.40.366.10:FF:000002">
    <property type="entry name" value="Probable polyketide synthase 2"/>
    <property type="match status" value="1"/>
</dbReference>
<dbReference type="Gene3D" id="3.30.70.3290">
    <property type="match status" value="1"/>
</dbReference>